<evidence type="ECO:0000313" key="2">
    <source>
        <dbReference type="EMBL" id="MDN4598908.1"/>
    </source>
</evidence>
<keyword evidence="1" id="KW-0472">Membrane</keyword>
<feature type="transmembrane region" description="Helical" evidence="1">
    <location>
        <begin position="16"/>
        <end position="40"/>
    </location>
</feature>
<feature type="transmembrane region" description="Helical" evidence="1">
    <location>
        <begin position="92"/>
        <end position="117"/>
    </location>
</feature>
<gene>
    <name evidence="2" type="ORF">P5G59_17275</name>
</gene>
<comment type="caution">
    <text evidence="2">The sequence shown here is derived from an EMBL/GenBank/DDBJ whole genome shotgun (WGS) entry which is preliminary data.</text>
</comment>
<organism evidence="2 3">
    <name type="scientific">Leifsonia virtsii</name>
    <dbReference type="NCBI Taxonomy" id="3035915"/>
    <lineage>
        <taxon>Bacteria</taxon>
        <taxon>Bacillati</taxon>
        <taxon>Actinomycetota</taxon>
        <taxon>Actinomycetes</taxon>
        <taxon>Micrococcales</taxon>
        <taxon>Microbacteriaceae</taxon>
        <taxon>Leifsonia</taxon>
    </lineage>
</organism>
<keyword evidence="3" id="KW-1185">Reference proteome</keyword>
<name>A0ABT8J1E9_9MICO</name>
<feature type="transmembrane region" description="Helical" evidence="1">
    <location>
        <begin position="60"/>
        <end position="80"/>
    </location>
</feature>
<sequence>MDGVDRGAPRSEWRMLGWYAIPALPLFLLYLFMGALPFRIAADWGWWPRDYNTDVGEAQTAFQLGGLLALAVLALAIPLISAETPKGMRLRVNGTAALLLVVALPLVAWGFGLALWFT</sequence>
<protein>
    <submittedName>
        <fullName evidence="2">Uncharacterized protein</fullName>
    </submittedName>
</protein>
<dbReference type="Proteomes" id="UP001174210">
    <property type="component" value="Unassembled WGS sequence"/>
</dbReference>
<keyword evidence="1" id="KW-1133">Transmembrane helix</keyword>
<keyword evidence="1" id="KW-0812">Transmembrane</keyword>
<dbReference type="EMBL" id="JAROCB010000005">
    <property type="protein sequence ID" value="MDN4598908.1"/>
    <property type="molecule type" value="Genomic_DNA"/>
</dbReference>
<accession>A0ABT8J1E9</accession>
<evidence type="ECO:0000256" key="1">
    <source>
        <dbReference type="SAM" id="Phobius"/>
    </source>
</evidence>
<evidence type="ECO:0000313" key="3">
    <source>
        <dbReference type="Proteomes" id="UP001174210"/>
    </source>
</evidence>
<reference evidence="2" key="1">
    <citation type="submission" date="2023-03" db="EMBL/GenBank/DDBJ databases">
        <title>MT1 and MT2 Draft Genomes of Novel Species.</title>
        <authorList>
            <person name="Venkateswaran K."/>
        </authorList>
    </citation>
    <scope>NUCLEOTIDE SEQUENCE</scope>
    <source>
        <strain evidence="2">F6_8S_P_1A</strain>
    </source>
</reference>
<proteinExistence type="predicted"/>
<dbReference type="RefSeq" id="WP_301220256.1">
    <property type="nucleotide sequence ID" value="NZ_JAROCB010000005.1"/>
</dbReference>